<sequence length="492" mass="56805">MTNSEEINEYVRELLLLSVSELKERDRIEKDQLQVQLKALEEEHSKLNERYRNADNVVNEINKTRSKVTKKIEKLEKNRNDLLRMFSTFVEDMVNATETFRKSYEKLKGVKKMFVEKCLDIRGSRKDFTIRFQKLHAEIKEAEILLEHRKASSAANLQVLESKLACLAKDQEECSKKAKELKSLSGKNHKDLLKEMEQQEENMKLEFSDLSANLAECYKWISNLNDEYTSLTVETDKLSLEVAVEEKCNQKLNTELKNEEENLEQTVLDMLTLELNGIHYDNLELAKILRNGLVKNEENVMEIQLLEREKADIENEHQEYDILKDQKFKELKKIQTDIVASIEDKNSLKLKVDDFKNYVLDNQELKQLMKNKIADKEEALKKQEERINFTQFTATKSSKATGSKTSKTARPKGKKNKESSNLVEPITIFNEEQSEPTIFSSFSSGESDMNLSMSSTMAGSKPDIMNILANLSSNQFGFSKSSSRRNTDSTGK</sequence>
<evidence type="ECO:0000313" key="4">
    <source>
        <dbReference type="Proteomes" id="UP001153620"/>
    </source>
</evidence>
<protein>
    <submittedName>
        <fullName evidence="3">Uncharacterized protein</fullName>
    </submittedName>
</protein>
<dbReference type="EMBL" id="OU895879">
    <property type="protein sequence ID" value="CAG9806268.1"/>
    <property type="molecule type" value="Genomic_DNA"/>
</dbReference>
<name>A0A9N9RWJ2_9DIPT</name>
<keyword evidence="1" id="KW-0175">Coiled coil</keyword>
<organism evidence="3 4">
    <name type="scientific">Chironomus riparius</name>
    <dbReference type="NCBI Taxonomy" id="315576"/>
    <lineage>
        <taxon>Eukaryota</taxon>
        <taxon>Metazoa</taxon>
        <taxon>Ecdysozoa</taxon>
        <taxon>Arthropoda</taxon>
        <taxon>Hexapoda</taxon>
        <taxon>Insecta</taxon>
        <taxon>Pterygota</taxon>
        <taxon>Neoptera</taxon>
        <taxon>Endopterygota</taxon>
        <taxon>Diptera</taxon>
        <taxon>Nematocera</taxon>
        <taxon>Chironomoidea</taxon>
        <taxon>Chironomidae</taxon>
        <taxon>Chironominae</taxon>
        <taxon>Chironomus</taxon>
    </lineage>
</organism>
<evidence type="ECO:0000256" key="1">
    <source>
        <dbReference type="SAM" id="Coils"/>
    </source>
</evidence>
<feature type="coiled-coil region" evidence="1">
    <location>
        <begin position="242"/>
        <end position="326"/>
    </location>
</feature>
<evidence type="ECO:0000256" key="2">
    <source>
        <dbReference type="SAM" id="MobiDB-lite"/>
    </source>
</evidence>
<feature type="coiled-coil region" evidence="1">
    <location>
        <begin position="23"/>
        <end position="85"/>
    </location>
</feature>
<dbReference type="Proteomes" id="UP001153620">
    <property type="component" value="Chromosome 3"/>
</dbReference>
<feature type="compositionally biased region" description="Low complexity" evidence="2">
    <location>
        <begin position="393"/>
        <end position="406"/>
    </location>
</feature>
<gene>
    <name evidence="3" type="ORF">CHIRRI_LOCUS9129</name>
</gene>
<feature type="coiled-coil region" evidence="1">
    <location>
        <begin position="186"/>
        <end position="213"/>
    </location>
</feature>
<reference evidence="3" key="2">
    <citation type="submission" date="2022-10" db="EMBL/GenBank/DDBJ databases">
        <authorList>
            <consortium name="ENA_rothamsted_submissions"/>
            <consortium name="culmorum"/>
            <person name="King R."/>
        </authorList>
    </citation>
    <scope>NUCLEOTIDE SEQUENCE</scope>
</reference>
<reference evidence="3" key="1">
    <citation type="submission" date="2022-01" db="EMBL/GenBank/DDBJ databases">
        <authorList>
            <person name="King R."/>
        </authorList>
    </citation>
    <scope>NUCLEOTIDE SEQUENCE</scope>
</reference>
<proteinExistence type="predicted"/>
<evidence type="ECO:0000313" key="3">
    <source>
        <dbReference type="EMBL" id="CAG9806268.1"/>
    </source>
</evidence>
<accession>A0A9N9RWJ2</accession>
<dbReference type="AlphaFoldDB" id="A0A9N9RWJ2"/>
<feature type="region of interest" description="Disordered" evidence="2">
    <location>
        <begin position="392"/>
        <end position="425"/>
    </location>
</feature>
<keyword evidence="4" id="KW-1185">Reference proteome</keyword>